<dbReference type="STRING" id="667128.HMPREF0621_1401"/>
<evidence type="ECO:0000256" key="1">
    <source>
        <dbReference type="ARBA" id="ARBA00008857"/>
    </source>
</evidence>
<dbReference type="EMBL" id="ACZR01000014">
    <property type="protein sequence ID" value="EEX49878.1"/>
    <property type="molecule type" value="Genomic_DNA"/>
</dbReference>
<dbReference type="PANTHER" id="PTHR30629:SF6">
    <property type="entry name" value="PROPHAGE INTEGRASE INTA-RELATED"/>
    <property type="match status" value="1"/>
</dbReference>
<name>C9PQX7_9PAST</name>
<dbReference type="HOGENOM" id="CLU_1395180_0_0_6"/>
<dbReference type="Pfam" id="PF13356">
    <property type="entry name" value="Arm-DNA-bind_3"/>
    <property type="match status" value="1"/>
</dbReference>
<keyword evidence="5" id="KW-1185">Reference proteome</keyword>
<dbReference type="AlphaFoldDB" id="C9PQX7"/>
<dbReference type="GO" id="GO:0015074">
    <property type="term" value="P:DNA integration"/>
    <property type="evidence" value="ECO:0007669"/>
    <property type="project" value="UniProtKB-KW"/>
</dbReference>
<evidence type="ECO:0000313" key="4">
    <source>
        <dbReference type="EMBL" id="EEX49878.1"/>
    </source>
</evidence>
<dbReference type="Gene3D" id="3.30.160.390">
    <property type="entry name" value="Integrase, DNA-binding domain"/>
    <property type="match status" value="1"/>
</dbReference>
<proteinExistence type="inferred from homology"/>
<comment type="caution">
    <text evidence="4">The sequence shown here is derived from an EMBL/GenBank/DDBJ whole genome shotgun (WGS) entry which is preliminary data.</text>
</comment>
<dbReference type="RefSeq" id="WP_005762174.1">
    <property type="nucleotide sequence ID" value="NZ_GG704810.1"/>
</dbReference>
<dbReference type="Proteomes" id="UP000005519">
    <property type="component" value="Unassembled WGS sequence"/>
</dbReference>
<accession>C9PQX7</accession>
<keyword evidence="2" id="KW-0229">DNA integration</keyword>
<dbReference type="InterPro" id="IPR050808">
    <property type="entry name" value="Phage_Integrase"/>
</dbReference>
<evidence type="ECO:0000313" key="5">
    <source>
        <dbReference type="Proteomes" id="UP000005519"/>
    </source>
</evidence>
<evidence type="ECO:0000256" key="2">
    <source>
        <dbReference type="ARBA" id="ARBA00022908"/>
    </source>
</evidence>
<dbReference type="PANTHER" id="PTHR30629">
    <property type="entry name" value="PROPHAGE INTEGRASE"/>
    <property type="match status" value="1"/>
</dbReference>
<protein>
    <recommendedName>
        <fullName evidence="3">Integrase DNA-binding domain-containing protein</fullName>
    </recommendedName>
</protein>
<reference evidence="4 5" key="1">
    <citation type="submission" date="2009-10" db="EMBL/GenBank/DDBJ databases">
        <authorList>
            <person name="Muzny D."/>
            <person name="Qin X."/>
            <person name="Deng J."/>
            <person name="Jiang H."/>
            <person name="Liu Y."/>
            <person name="Qu J."/>
            <person name="Song X.-Z."/>
            <person name="Zhang L."/>
            <person name="Thornton R."/>
            <person name="Coyle M."/>
            <person name="Francisco L."/>
            <person name="Jackson L."/>
            <person name="Javaid M."/>
            <person name="Korchina V."/>
            <person name="Kovar C."/>
            <person name="Mata R."/>
            <person name="Mathew T."/>
            <person name="Ngo R."/>
            <person name="Nguyen L."/>
            <person name="Nguyen N."/>
            <person name="Okwuonu G."/>
            <person name="Ongeri F."/>
            <person name="Pham C."/>
            <person name="Simmons D."/>
            <person name="Wilczek-Boney K."/>
            <person name="Hale W."/>
            <person name="Jakkamsetti A."/>
            <person name="Pham P."/>
            <person name="Ruth R."/>
            <person name="San Lucas F."/>
            <person name="Warren J."/>
            <person name="Zhang J."/>
            <person name="Zhao Z."/>
            <person name="Zhou C."/>
            <person name="Zhu D."/>
            <person name="Lee S."/>
            <person name="Bess C."/>
            <person name="Blankenburg K."/>
            <person name="Forbes L."/>
            <person name="Fu Q."/>
            <person name="Gubbala S."/>
            <person name="Hirani K."/>
            <person name="Jayaseelan J.C."/>
            <person name="Lara F."/>
            <person name="Munidasa M."/>
            <person name="Palculict T."/>
            <person name="Patil S."/>
            <person name="Pu L.-L."/>
            <person name="Saada N."/>
            <person name="Tang L."/>
            <person name="Weissenberger G."/>
            <person name="Zhu Y."/>
            <person name="Hemphill L."/>
            <person name="Shang Y."/>
            <person name="Youmans B."/>
            <person name="Ayvaz T."/>
            <person name="Ross M."/>
            <person name="Santibanez J."/>
            <person name="Aqrawi P."/>
            <person name="Gross S."/>
            <person name="Joshi V."/>
            <person name="Fowler G."/>
            <person name="Nazareth L."/>
            <person name="Reid J."/>
            <person name="Worley K."/>
            <person name="Petrosino J."/>
            <person name="Highlander S."/>
            <person name="Gibbs R."/>
        </authorList>
    </citation>
    <scope>NUCLEOTIDE SEQUENCE [LARGE SCALE GENOMIC DNA]</scope>
    <source>
        <strain evidence="4 5">ATCC 43325</strain>
    </source>
</reference>
<feature type="domain" description="Integrase DNA-binding" evidence="3">
    <location>
        <begin position="74"/>
        <end position="151"/>
    </location>
</feature>
<evidence type="ECO:0000259" key="3">
    <source>
        <dbReference type="Pfam" id="PF13356"/>
    </source>
</evidence>
<comment type="similarity">
    <text evidence="1">Belongs to the 'phage' integrase family.</text>
</comment>
<dbReference type="InterPro" id="IPR025166">
    <property type="entry name" value="Integrase_DNA_bind_dom"/>
</dbReference>
<sequence length="195" mass="22841">MDAHYHVILLPVQYLQQKYLNQALLNYMLRHKLNKRGKGEFVFYSLPLFEYQYSTISLSKTIPKSPKFQRNTVIEINNAKVKDYSLSDGQSSFLLEKATRKNIAFPILQTILKKTFMSLGYYPEILLSDARNKRDEYRALLSKDIVPQDHKLKVAQQKLQKKEFTLSTIAKGWLILRENEVKAGKLKQDTYEDEC</sequence>
<organism evidence="4 5">
    <name type="scientific">Pasteurella dagmatis ATCC 43325</name>
    <dbReference type="NCBI Taxonomy" id="667128"/>
    <lineage>
        <taxon>Bacteria</taxon>
        <taxon>Pseudomonadati</taxon>
        <taxon>Pseudomonadota</taxon>
        <taxon>Gammaproteobacteria</taxon>
        <taxon>Pasteurellales</taxon>
        <taxon>Pasteurellaceae</taxon>
        <taxon>Pasteurella</taxon>
    </lineage>
</organism>
<gene>
    <name evidence="4" type="ORF">HMPREF0621_1401</name>
</gene>
<dbReference type="InterPro" id="IPR038488">
    <property type="entry name" value="Integrase_DNA-bd_sf"/>
</dbReference>